<dbReference type="OrthoDB" id="255837at2759"/>
<dbReference type="Proteomes" id="UP001140172">
    <property type="component" value="Unassembled WGS sequence"/>
</dbReference>
<organism evidence="6 7">
    <name type="scientific">Coemansia interrupta</name>
    <dbReference type="NCBI Taxonomy" id="1126814"/>
    <lineage>
        <taxon>Eukaryota</taxon>
        <taxon>Fungi</taxon>
        <taxon>Fungi incertae sedis</taxon>
        <taxon>Zoopagomycota</taxon>
        <taxon>Kickxellomycotina</taxon>
        <taxon>Kickxellomycetes</taxon>
        <taxon>Kickxellales</taxon>
        <taxon>Kickxellaceae</taxon>
        <taxon>Coemansia</taxon>
    </lineage>
</organism>
<dbReference type="InterPro" id="IPR010760">
    <property type="entry name" value="DNA-repair_Swi5"/>
</dbReference>
<evidence type="ECO:0000313" key="6">
    <source>
        <dbReference type="EMBL" id="KAJ2782191.1"/>
    </source>
</evidence>
<evidence type="ECO:0000313" key="7">
    <source>
        <dbReference type="Proteomes" id="UP001140172"/>
    </source>
</evidence>
<dbReference type="PANTHER" id="PTHR28529:SF2">
    <property type="entry name" value="DNA REPAIR PROTEIN SWI5 HOMOLOG"/>
    <property type="match status" value="1"/>
</dbReference>
<keyword evidence="2" id="KW-0227">DNA damage</keyword>
<evidence type="ECO:0000256" key="5">
    <source>
        <dbReference type="SAM" id="MobiDB-lite"/>
    </source>
</evidence>
<sequence>MNDASTPTKRTKRAAEADDDDLGESPSALISVPETDAVLSSPLPCKEDSYKTELQIAVAVLRKELEAQNEERARLLSSSGMTMDEALHLSSVHMERLHTYNDIKDAGQVLFGKLAELRGKTAREMHEEYGVQSDD</sequence>
<keyword evidence="3" id="KW-0234">DNA repair</keyword>
<comment type="caution">
    <text evidence="6">The sequence shown here is derived from an EMBL/GenBank/DDBJ whole genome shotgun (WGS) entry which is preliminary data.</text>
</comment>
<evidence type="ECO:0000256" key="3">
    <source>
        <dbReference type="ARBA" id="ARBA00023204"/>
    </source>
</evidence>
<name>A0A9W8HEN2_9FUNG</name>
<dbReference type="Gene3D" id="1.20.5.170">
    <property type="match status" value="1"/>
</dbReference>
<dbReference type="GO" id="GO:0032798">
    <property type="term" value="C:Swi5-Sfr1 complex"/>
    <property type="evidence" value="ECO:0007669"/>
    <property type="project" value="TreeGrafter"/>
</dbReference>
<feature type="coiled-coil region" evidence="4">
    <location>
        <begin position="51"/>
        <end position="78"/>
    </location>
</feature>
<dbReference type="PANTHER" id="PTHR28529">
    <property type="entry name" value="DNA REPAIR PROTEIN SWI5 HOMOLOG"/>
    <property type="match status" value="1"/>
</dbReference>
<feature type="region of interest" description="Disordered" evidence="5">
    <location>
        <begin position="1"/>
        <end position="29"/>
    </location>
</feature>
<keyword evidence="7" id="KW-1185">Reference proteome</keyword>
<dbReference type="EMBL" id="JANBUM010000183">
    <property type="protein sequence ID" value="KAJ2782191.1"/>
    <property type="molecule type" value="Genomic_DNA"/>
</dbReference>
<evidence type="ECO:0000256" key="4">
    <source>
        <dbReference type="SAM" id="Coils"/>
    </source>
</evidence>
<evidence type="ECO:0008006" key="8">
    <source>
        <dbReference type="Google" id="ProtNLM"/>
    </source>
</evidence>
<accession>A0A9W8HEN2</accession>
<keyword evidence="4" id="KW-0175">Coiled coil</keyword>
<gene>
    <name evidence="6" type="ORF">GGI15_002989</name>
</gene>
<comment type="similarity">
    <text evidence="1">Belongs to the SWI5/SAE3 family.</text>
</comment>
<dbReference type="GO" id="GO:0000724">
    <property type="term" value="P:double-strand break repair via homologous recombination"/>
    <property type="evidence" value="ECO:0007669"/>
    <property type="project" value="TreeGrafter"/>
</dbReference>
<protein>
    <recommendedName>
        <fullName evidence="8">DNA repair protein SWI5 homolog</fullName>
    </recommendedName>
</protein>
<evidence type="ECO:0000256" key="2">
    <source>
        <dbReference type="ARBA" id="ARBA00022763"/>
    </source>
</evidence>
<reference evidence="6" key="1">
    <citation type="submission" date="2022-07" db="EMBL/GenBank/DDBJ databases">
        <title>Phylogenomic reconstructions and comparative analyses of Kickxellomycotina fungi.</title>
        <authorList>
            <person name="Reynolds N.K."/>
            <person name="Stajich J.E."/>
            <person name="Barry K."/>
            <person name="Grigoriev I.V."/>
            <person name="Crous P."/>
            <person name="Smith M.E."/>
        </authorList>
    </citation>
    <scope>NUCLEOTIDE SEQUENCE</scope>
    <source>
        <strain evidence="6">BCRC 34489</strain>
    </source>
</reference>
<dbReference type="GO" id="GO:0034974">
    <property type="term" value="C:Swi5-Swi2 complex"/>
    <property type="evidence" value="ECO:0007669"/>
    <property type="project" value="TreeGrafter"/>
</dbReference>
<dbReference type="AlphaFoldDB" id="A0A9W8HEN2"/>
<dbReference type="Pfam" id="PF07061">
    <property type="entry name" value="Swi5"/>
    <property type="match status" value="1"/>
</dbReference>
<proteinExistence type="inferred from homology"/>
<evidence type="ECO:0000256" key="1">
    <source>
        <dbReference type="ARBA" id="ARBA00008060"/>
    </source>
</evidence>